<organism evidence="8 9">
    <name type="scientific">Carex littledalei</name>
    <dbReference type="NCBI Taxonomy" id="544730"/>
    <lineage>
        <taxon>Eukaryota</taxon>
        <taxon>Viridiplantae</taxon>
        <taxon>Streptophyta</taxon>
        <taxon>Embryophyta</taxon>
        <taxon>Tracheophyta</taxon>
        <taxon>Spermatophyta</taxon>
        <taxon>Magnoliopsida</taxon>
        <taxon>Liliopsida</taxon>
        <taxon>Poales</taxon>
        <taxon>Cyperaceae</taxon>
        <taxon>Cyperoideae</taxon>
        <taxon>Cariceae</taxon>
        <taxon>Carex</taxon>
        <taxon>Carex subgen. Euthyceras</taxon>
    </lineage>
</organism>
<feature type="compositionally biased region" description="Low complexity" evidence="6">
    <location>
        <begin position="119"/>
        <end position="135"/>
    </location>
</feature>
<keyword evidence="2 4" id="KW-0863">Zinc-finger</keyword>
<evidence type="ECO:0000256" key="5">
    <source>
        <dbReference type="SAM" id="Coils"/>
    </source>
</evidence>
<dbReference type="SMART" id="SM00028">
    <property type="entry name" value="TPR"/>
    <property type="match status" value="6"/>
</dbReference>
<dbReference type="EMBL" id="SWLB01000002">
    <property type="protein sequence ID" value="KAF3340517.1"/>
    <property type="molecule type" value="Genomic_DNA"/>
</dbReference>
<evidence type="ECO:0000259" key="7">
    <source>
        <dbReference type="PROSITE" id="PS50178"/>
    </source>
</evidence>
<feature type="compositionally biased region" description="Polar residues" evidence="6">
    <location>
        <begin position="488"/>
        <end position="497"/>
    </location>
</feature>
<proteinExistence type="predicted"/>
<evidence type="ECO:0000256" key="3">
    <source>
        <dbReference type="ARBA" id="ARBA00022833"/>
    </source>
</evidence>
<dbReference type="Pfam" id="PF01363">
    <property type="entry name" value="FYVE"/>
    <property type="match status" value="1"/>
</dbReference>
<dbReference type="InterPro" id="IPR000306">
    <property type="entry name" value="Znf_FYVE"/>
</dbReference>
<feature type="compositionally biased region" description="Polar residues" evidence="6">
    <location>
        <begin position="666"/>
        <end position="676"/>
    </location>
</feature>
<evidence type="ECO:0000256" key="6">
    <source>
        <dbReference type="SAM" id="MobiDB-lite"/>
    </source>
</evidence>
<protein>
    <submittedName>
        <fullName evidence="8">Rootletin-like protein</fullName>
    </submittedName>
</protein>
<dbReference type="InterPro" id="IPR011011">
    <property type="entry name" value="Znf_FYVE_PHD"/>
</dbReference>
<name>A0A833RGD9_9POAL</name>
<keyword evidence="1" id="KW-0479">Metal-binding</keyword>
<dbReference type="PANTHER" id="PTHR47553">
    <property type="entry name" value="MYOSIN-11"/>
    <property type="match status" value="1"/>
</dbReference>
<dbReference type="InterPro" id="IPR011990">
    <property type="entry name" value="TPR-like_helical_dom_sf"/>
</dbReference>
<dbReference type="OrthoDB" id="660555at2759"/>
<dbReference type="GO" id="GO:0008270">
    <property type="term" value="F:zinc ion binding"/>
    <property type="evidence" value="ECO:0007669"/>
    <property type="project" value="UniProtKB-KW"/>
</dbReference>
<dbReference type="SUPFAM" id="SSF48452">
    <property type="entry name" value="TPR-like"/>
    <property type="match status" value="1"/>
</dbReference>
<evidence type="ECO:0000313" key="9">
    <source>
        <dbReference type="Proteomes" id="UP000623129"/>
    </source>
</evidence>
<keyword evidence="9" id="KW-1185">Reference proteome</keyword>
<dbReference type="SMART" id="SM00064">
    <property type="entry name" value="FYVE"/>
    <property type="match status" value="1"/>
</dbReference>
<feature type="region of interest" description="Disordered" evidence="6">
    <location>
        <begin position="739"/>
        <end position="804"/>
    </location>
</feature>
<feature type="domain" description="FYVE-type" evidence="7">
    <location>
        <begin position="19"/>
        <end position="78"/>
    </location>
</feature>
<evidence type="ECO:0000313" key="8">
    <source>
        <dbReference type="EMBL" id="KAF3340517.1"/>
    </source>
</evidence>
<dbReference type="InterPro" id="IPR017455">
    <property type="entry name" value="Znf_FYVE-rel"/>
</dbReference>
<feature type="compositionally biased region" description="Basic and acidic residues" evidence="6">
    <location>
        <begin position="643"/>
        <end position="661"/>
    </location>
</feature>
<keyword evidence="5" id="KW-0175">Coiled coil</keyword>
<dbReference type="InterPro" id="IPR013083">
    <property type="entry name" value="Znf_RING/FYVE/PHD"/>
</dbReference>
<feature type="region of interest" description="Disordered" evidence="6">
    <location>
        <begin position="643"/>
        <end position="683"/>
    </location>
</feature>
<accession>A0A833RGD9</accession>
<dbReference type="PANTHER" id="PTHR47553:SF1">
    <property type="entry name" value="RING_FYVE_PHD ZINC FINGER SUPERFAMILY PROTEIN"/>
    <property type="match status" value="1"/>
</dbReference>
<dbReference type="CDD" id="cd00065">
    <property type="entry name" value="FYVE_like_SF"/>
    <property type="match status" value="1"/>
</dbReference>
<feature type="region of interest" description="Disordered" evidence="6">
    <location>
        <begin position="474"/>
        <end position="504"/>
    </location>
</feature>
<evidence type="ECO:0000256" key="1">
    <source>
        <dbReference type="ARBA" id="ARBA00022723"/>
    </source>
</evidence>
<keyword evidence="3" id="KW-0862">Zinc</keyword>
<feature type="region of interest" description="Disordered" evidence="6">
    <location>
        <begin position="116"/>
        <end position="139"/>
    </location>
</feature>
<feature type="compositionally biased region" description="Polar residues" evidence="6">
    <location>
        <begin position="747"/>
        <end position="756"/>
    </location>
</feature>
<sequence>MLEKVGLPAKPSMRGASWVVDASHCQGCASQFTFINRKHHCRRCGGIFCGNCTSQRMVLRGQGDSSVRICEPCKKLEEAARYELRHGRSTKTPKGNLKAGPSEEDELLAQLLGAHKKPSQSMLGTSSSSSSSKEPSLNEENEIIRSISIDIPQSVPEDVTPDELRQKAVEEKKMHRLLKSQGKPDQALQAFKRGRDLERQADALEILLRKNRKTAAGKVKNADRVDKKKDSKRDDLASELRDLGWADTDLQADANPKTLTVEGELSRILGEVAKKPSSEGKKKGVDNSQVIAMKKRALLLKREGKLTEAKEELKKAKVLERELEERAILGESDDSDDELAELVRGLDGHGKTNDLDLNDPIELPPMGFDIEKLLSGDVEHFGDFEVTNEDLYDPDLNSALKSFGWDEEEEVGNVGGAYSSGSLVKEHLSEESVKDQVYTLKKEAVVQKKSGNLSEAMALLKKAKLLEKNLLEVGSKESSPEIKEKTSQRNTGTNLNPSGGRPGLRNKLAIQRELLAVKKQALALRREGKIEESDRELERGKLLEKELEEADNRSKLPVNMNPVMENTNPLEIGDEIVEAEVTESDMQDPGLLSVLQNLGWDEKEDSGTAAPDNFVKQPPKRNKFEIQRELLAVKKRALALSREGKIEESQRELESAKYLERELDDLNSTASESKGTPQPVMPISFQNPMKLVEEPAAETQVTDTDVQNPALMSDLRNLGWDEDDGAADVAPSHLLQEKAPQKEIENFPNQPATAIQSGFGDMESGTEAKLTETDKRDPRVNEGAVAEPYNSVPERKVKKSKGEMQRELLALKRTALQLRRQGREEEAESELEKAKELEKQLAELESHSVPASEQLLMPQPSASSAIRVTEKPVQVTQLEAPLHGTHLVPDQNNSLKDEILMHKRKALALKREGKISEAKEELRQAKLLEKTLEEESTPTTHLTATVESEVVVPESKPVQTRKSIPTRDRVKIQQESLSHKRNALKLRREGKVAEAEAEFEIAKSLEAQLDDSTGEDVSSSSDVAVEDFLDPQLMSVLKSIGWGESDFGTVKQEPSKRVVVERETRVAVESNDERLKMEGEIKREKIKALNLKRAGREKEALEVLRNAKLMEKKLASIN</sequence>
<dbReference type="PROSITE" id="PS50178">
    <property type="entry name" value="ZF_FYVE"/>
    <property type="match status" value="1"/>
</dbReference>
<comment type="caution">
    <text evidence="8">The sequence shown here is derived from an EMBL/GenBank/DDBJ whole genome shotgun (WGS) entry which is preliminary data.</text>
</comment>
<evidence type="ECO:0000256" key="4">
    <source>
        <dbReference type="PROSITE-ProRule" id="PRU00091"/>
    </source>
</evidence>
<feature type="compositionally biased region" description="Basic and acidic residues" evidence="6">
    <location>
        <begin position="474"/>
        <end position="487"/>
    </location>
</feature>
<feature type="region of interest" description="Disordered" evidence="6">
    <location>
        <begin position="602"/>
        <end position="621"/>
    </location>
</feature>
<reference evidence="8" key="1">
    <citation type="submission" date="2020-01" db="EMBL/GenBank/DDBJ databases">
        <title>Genome sequence of Kobresia littledalei, the first chromosome-level genome in the family Cyperaceae.</title>
        <authorList>
            <person name="Qu G."/>
        </authorList>
    </citation>
    <scope>NUCLEOTIDE SEQUENCE</scope>
    <source>
        <strain evidence="8">C.B.Clarke</strain>
        <tissue evidence="8">Leaf</tissue>
    </source>
</reference>
<dbReference type="Proteomes" id="UP000623129">
    <property type="component" value="Unassembled WGS sequence"/>
</dbReference>
<dbReference type="AlphaFoldDB" id="A0A833RGD9"/>
<dbReference type="Gene3D" id="3.30.40.10">
    <property type="entry name" value="Zinc/RING finger domain, C3HC4 (zinc finger)"/>
    <property type="match status" value="1"/>
</dbReference>
<evidence type="ECO:0000256" key="2">
    <source>
        <dbReference type="ARBA" id="ARBA00022771"/>
    </source>
</evidence>
<dbReference type="SUPFAM" id="SSF57903">
    <property type="entry name" value="FYVE/PHD zinc finger"/>
    <property type="match status" value="1"/>
</dbReference>
<dbReference type="InterPro" id="IPR019734">
    <property type="entry name" value="TPR_rpt"/>
</dbReference>
<gene>
    <name evidence="8" type="ORF">FCM35_KLT09361</name>
</gene>
<feature type="compositionally biased region" description="Basic and acidic residues" evidence="6">
    <location>
        <begin position="769"/>
        <end position="780"/>
    </location>
</feature>
<feature type="coiled-coil region" evidence="5">
    <location>
        <begin position="892"/>
        <end position="935"/>
    </location>
</feature>